<dbReference type="InterPro" id="IPR001226">
    <property type="entry name" value="Flavodoxin_CS"/>
</dbReference>
<accession>A0A951UJ75</accession>
<protein>
    <submittedName>
        <fullName evidence="2">Flavodoxin family protein</fullName>
    </submittedName>
</protein>
<comment type="caution">
    <text evidence="2">The sequence shown here is derived from an EMBL/GenBank/DDBJ whole genome shotgun (WGS) entry which is preliminary data.</text>
</comment>
<dbReference type="InterPro" id="IPR005025">
    <property type="entry name" value="FMN_Rdtase-like_dom"/>
</dbReference>
<sequence>MPTIAIIYFSGAGHTHLMAQAIAEGAKQAEGTNVEVLRITGEQIVNGRWKDDAFIEKLNQADAIVFGSPTYMGGVAAQFKAFADAASAVWFQHGWKDKIAAGFTHSSSPSGDKQGTLLYLATNAAQHGMIWVNVGDLQSFLFGKDDGVNRLGGFLGAMGQSQLDMSGKEAMLDEGDRLTSERFGQRIAEATKRWVQ</sequence>
<proteinExistence type="predicted"/>
<dbReference type="Gene3D" id="3.40.50.360">
    <property type="match status" value="1"/>
</dbReference>
<dbReference type="PANTHER" id="PTHR30546:SF23">
    <property type="entry name" value="FLAVOPROTEIN-LIKE PROTEIN YCP4-RELATED"/>
    <property type="match status" value="1"/>
</dbReference>
<name>A0A951UJ75_9NOST</name>
<dbReference type="GO" id="GO:0010181">
    <property type="term" value="F:FMN binding"/>
    <property type="evidence" value="ECO:0007669"/>
    <property type="project" value="InterPro"/>
</dbReference>
<dbReference type="Pfam" id="PF03358">
    <property type="entry name" value="FMN_red"/>
    <property type="match status" value="1"/>
</dbReference>
<dbReference type="PANTHER" id="PTHR30546">
    <property type="entry name" value="FLAVODOXIN-RELATED PROTEIN WRBA-RELATED"/>
    <property type="match status" value="1"/>
</dbReference>
<reference evidence="2" key="1">
    <citation type="submission" date="2021-05" db="EMBL/GenBank/DDBJ databases">
        <authorList>
            <person name="Pietrasiak N."/>
            <person name="Ward R."/>
            <person name="Stajich J.E."/>
            <person name="Kurbessoian T."/>
        </authorList>
    </citation>
    <scope>NUCLEOTIDE SEQUENCE</scope>
    <source>
        <strain evidence="2">JT2-VF2</strain>
    </source>
</reference>
<dbReference type="AlphaFoldDB" id="A0A951UJ75"/>
<dbReference type="EMBL" id="JAHHHN010000037">
    <property type="protein sequence ID" value="MBW4565442.1"/>
    <property type="molecule type" value="Genomic_DNA"/>
</dbReference>
<dbReference type="Proteomes" id="UP000715781">
    <property type="component" value="Unassembled WGS sequence"/>
</dbReference>
<dbReference type="GO" id="GO:0016020">
    <property type="term" value="C:membrane"/>
    <property type="evidence" value="ECO:0007669"/>
    <property type="project" value="TreeGrafter"/>
</dbReference>
<evidence type="ECO:0000313" key="2">
    <source>
        <dbReference type="EMBL" id="MBW4565442.1"/>
    </source>
</evidence>
<reference evidence="2" key="2">
    <citation type="journal article" date="2022" name="Microbiol. Resour. Announc.">
        <title>Metagenome Sequencing to Explore Phylogenomics of Terrestrial Cyanobacteria.</title>
        <authorList>
            <person name="Ward R.D."/>
            <person name="Stajich J.E."/>
            <person name="Johansen J.R."/>
            <person name="Huntemann M."/>
            <person name="Clum A."/>
            <person name="Foster B."/>
            <person name="Foster B."/>
            <person name="Roux S."/>
            <person name="Palaniappan K."/>
            <person name="Varghese N."/>
            <person name="Mukherjee S."/>
            <person name="Reddy T.B.K."/>
            <person name="Daum C."/>
            <person name="Copeland A."/>
            <person name="Chen I.A."/>
            <person name="Ivanova N.N."/>
            <person name="Kyrpides N.C."/>
            <person name="Shapiro N."/>
            <person name="Eloe-Fadrosh E.A."/>
            <person name="Pietrasiak N."/>
        </authorList>
    </citation>
    <scope>NUCLEOTIDE SEQUENCE</scope>
    <source>
        <strain evidence="2">JT2-VF2</strain>
    </source>
</reference>
<dbReference type="SUPFAM" id="SSF52218">
    <property type="entry name" value="Flavoproteins"/>
    <property type="match status" value="1"/>
</dbReference>
<dbReference type="PROSITE" id="PS50902">
    <property type="entry name" value="FLAVODOXIN_LIKE"/>
    <property type="match status" value="1"/>
</dbReference>
<dbReference type="GO" id="GO:0009055">
    <property type="term" value="F:electron transfer activity"/>
    <property type="evidence" value="ECO:0007669"/>
    <property type="project" value="InterPro"/>
</dbReference>
<dbReference type="GO" id="GO:0003955">
    <property type="term" value="F:NAD(P)H dehydrogenase (quinone) activity"/>
    <property type="evidence" value="ECO:0007669"/>
    <property type="project" value="TreeGrafter"/>
</dbReference>
<feature type="domain" description="Flavodoxin-like" evidence="1">
    <location>
        <begin position="4"/>
        <end position="188"/>
    </location>
</feature>
<dbReference type="PROSITE" id="PS00201">
    <property type="entry name" value="FLAVODOXIN"/>
    <property type="match status" value="1"/>
</dbReference>
<evidence type="ECO:0000313" key="3">
    <source>
        <dbReference type="Proteomes" id="UP000715781"/>
    </source>
</evidence>
<evidence type="ECO:0000259" key="1">
    <source>
        <dbReference type="PROSITE" id="PS50902"/>
    </source>
</evidence>
<dbReference type="InterPro" id="IPR029039">
    <property type="entry name" value="Flavoprotein-like_sf"/>
</dbReference>
<dbReference type="InterPro" id="IPR008254">
    <property type="entry name" value="Flavodoxin/NO_synth"/>
</dbReference>
<organism evidence="2 3">
    <name type="scientific">Mojavia pulchra JT2-VF2</name>
    <dbReference type="NCBI Taxonomy" id="287848"/>
    <lineage>
        <taxon>Bacteria</taxon>
        <taxon>Bacillati</taxon>
        <taxon>Cyanobacteriota</taxon>
        <taxon>Cyanophyceae</taxon>
        <taxon>Nostocales</taxon>
        <taxon>Nostocaceae</taxon>
    </lineage>
</organism>
<gene>
    <name evidence="2" type="ORF">KME32_31030</name>
</gene>